<accession>A0A1G7NNB7</accession>
<dbReference type="InterPro" id="IPR001775">
    <property type="entry name" value="GspD/PilQ"/>
</dbReference>
<feature type="signal peptide" evidence="3">
    <location>
        <begin position="1"/>
        <end position="31"/>
    </location>
</feature>
<dbReference type="Pfam" id="PF00263">
    <property type="entry name" value="Secretin"/>
    <property type="match status" value="1"/>
</dbReference>
<comment type="similarity">
    <text evidence="1">Belongs to the bacterial secretin family.</text>
</comment>
<feature type="chain" id="PRO_5011568853" evidence="3">
    <location>
        <begin position="32"/>
        <end position="578"/>
    </location>
</feature>
<feature type="region of interest" description="Disordered" evidence="2">
    <location>
        <begin position="198"/>
        <end position="217"/>
    </location>
</feature>
<gene>
    <name evidence="5" type="ORF">SAMN05216241_102239</name>
</gene>
<feature type="compositionally biased region" description="Low complexity" evidence="2">
    <location>
        <begin position="208"/>
        <end position="217"/>
    </location>
</feature>
<keyword evidence="6" id="KW-1185">Reference proteome</keyword>
<evidence type="ECO:0000313" key="5">
    <source>
        <dbReference type="EMBL" id="SDF75585.1"/>
    </source>
</evidence>
<dbReference type="EMBL" id="FNCE01000002">
    <property type="protein sequence ID" value="SDF75585.1"/>
    <property type="molecule type" value="Genomic_DNA"/>
</dbReference>
<reference evidence="5 6" key="1">
    <citation type="submission" date="2016-10" db="EMBL/GenBank/DDBJ databases">
        <authorList>
            <person name="de Groot N.N."/>
        </authorList>
    </citation>
    <scope>NUCLEOTIDE SEQUENCE [LARGE SCALE GENOMIC DNA]</scope>
    <source>
        <strain evidence="5 6">DSM 25584</strain>
    </source>
</reference>
<evidence type="ECO:0000259" key="4">
    <source>
        <dbReference type="Pfam" id="PF00263"/>
    </source>
</evidence>
<dbReference type="PRINTS" id="PR00811">
    <property type="entry name" value="BCTERIALGSPD"/>
</dbReference>
<dbReference type="OrthoDB" id="9775455at2"/>
<dbReference type="Proteomes" id="UP000199415">
    <property type="component" value="Unassembled WGS sequence"/>
</dbReference>
<name>A0A1G7NNB7_9PROT</name>
<dbReference type="PANTHER" id="PTHR30332">
    <property type="entry name" value="PROBABLE GENERAL SECRETION PATHWAY PROTEIN D"/>
    <property type="match status" value="1"/>
</dbReference>
<feature type="region of interest" description="Disordered" evidence="2">
    <location>
        <begin position="34"/>
        <end position="93"/>
    </location>
</feature>
<dbReference type="STRING" id="1082479.SAMN05216241_102239"/>
<sequence>MLSDSARRRRDPRASRRAAVALMCAAGLALAGCNQIPDDEHDKGVDKSREQFKQLLENPPPVPDERGRQRSAPAVPELSPAEPEADTPELFPNPRVSVSVTEKVPIKDVLFQLAQQAGVDIQIDPRITGGIIFSANDTPFLKVVERISRQAGLRYSVKDNVVRVRVDTPYMKTYNISYITQTRETQSQVSISTQLSTGAVGEGGAQGGDTSSSTTISGEASSNVYAQLETGLRTVLANTAPRGLRQQQQGEGSPVVITPQSGTLSVFGTSKQHEAVQSYLRRVRRAISAQVLIQAKIIEVDLNRTFQSGINWNAVADQLTASVNFSNLATSAAGTATSGLSTLTFNGDNFNAVLNLLGQFGTTRTLSSPRVTVLNNQSAILKVAENEVFFELDAEEEEDEETNQTTLEVDSEIRTVPVGLVMNVRPAIDLRENRVTLTLRPTVSRVDRFVEDPAVAIISERLTGTGTDITSQIPVVETREIDSVLDMRSGQTAIMGGLMQERTSNEDSGVPGLSQIPWIGRAFKQRNENTDMVELVILLNAQIVRNARPDAADSRIYQDYTRDPRRIPMPGSGSGSRQ</sequence>
<evidence type="ECO:0000313" key="6">
    <source>
        <dbReference type="Proteomes" id="UP000199415"/>
    </source>
</evidence>
<feature type="region of interest" description="Disordered" evidence="2">
    <location>
        <begin position="555"/>
        <end position="578"/>
    </location>
</feature>
<dbReference type="InterPro" id="IPR004846">
    <property type="entry name" value="T2SS/T3SS_dom"/>
</dbReference>
<dbReference type="GO" id="GO:0015627">
    <property type="term" value="C:type II protein secretion system complex"/>
    <property type="evidence" value="ECO:0007669"/>
    <property type="project" value="TreeGrafter"/>
</dbReference>
<proteinExistence type="inferred from homology"/>
<dbReference type="AlphaFoldDB" id="A0A1G7NNB7"/>
<feature type="compositionally biased region" description="Basic and acidic residues" evidence="2">
    <location>
        <begin position="38"/>
        <end position="52"/>
    </location>
</feature>
<dbReference type="InterPro" id="IPR050810">
    <property type="entry name" value="Bact_Secretion_Sys_Channel"/>
</dbReference>
<keyword evidence="3" id="KW-0732">Signal</keyword>
<dbReference type="PANTHER" id="PTHR30332:SF17">
    <property type="entry name" value="TYPE IV PILIATION SYSTEM PROTEIN DR_0774-RELATED"/>
    <property type="match status" value="1"/>
</dbReference>
<dbReference type="Gene3D" id="3.30.1370.130">
    <property type="match status" value="1"/>
</dbReference>
<evidence type="ECO:0000256" key="3">
    <source>
        <dbReference type="SAM" id="SignalP"/>
    </source>
</evidence>
<feature type="domain" description="Type II/III secretion system secretin-like" evidence="4">
    <location>
        <begin position="357"/>
        <end position="545"/>
    </location>
</feature>
<organism evidence="5 6">
    <name type="scientific">Limimonas halophila</name>
    <dbReference type="NCBI Taxonomy" id="1082479"/>
    <lineage>
        <taxon>Bacteria</taxon>
        <taxon>Pseudomonadati</taxon>
        <taxon>Pseudomonadota</taxon>
        <taxon>Alphaproteobacteria</taxon>
        <taxon>Rhodospirillales</taxon>
        <taxon>Rhodovibrionaceae</taxon>
        <taxon>Limimonas</taxon>
    </lineage>
</organism>
<dbReference type="GO" id="GO:0009306">
    <property type="term" value="P:protein secretion"/>
    <property type="evidence" value="ECO:0007669"/>
    <property type="project" value="InterPro"/>
</dbReference>
<protein>
    <submittedName>
        <fullName evidence="5">General secretion pathway protein D</fullName>
    </submittedName>
</protein>
<evidence type="ECO:0000256" key="2">
    <source>
        <dbReference type="SAM" id="MobiDB-lite"/>
    </source>
</evidence>
<dbReference type="PROSITE" id="PS51257">
    <property type="entry name" value="PROKAR_LIPOPROTEIN"/>
    <property type="match status" value="1"/>
</dbReference>
<evidence type="ECO:0000256" key="1">
    <source>
        <dbReference type="RuleBase" id="RU004003"/>
    </source>
</evidence>